<organism evidence="3 4">
    <name type="scientific">Terrimesophilobacter mesophilus</name>
    <dbReference type="NCBI Taxonomy" id="433647"/>
    <lineage>
        <taxon>Bacteria</taxon>
        <taxon>Bacillati</taxon>
        <taxon>Actinomycetota</taxon>
        <taxon>Actinomycetes</taxon>
        <taxon>Micrococcales</taxon>
        <taxon>Microbacteriaceae</taxon>
        <taxon>Terrimesophilobacter</taxon>
    </lineage>
</organism>
<dbReference type="PANTHER" id="PTHR46648:SF1">
    <property type="entry name" value="ADENOSINE 5'-MONOPHOSPHORAMIDASE HNT1"/>
    <property type="match status" value="1"/>
</dbReference>
<dbReference type="RefSeq" id="WP_104095639.1">
    <property type="nucleotide sequence ID" value="NZ_JACHBP010000001.1"/>
</dbReference>
<dbReference type="InterPro" id="IPR011146">
    <property type="entry name" value="HIT-like"/>
</dbReference>
<dbReference type="PROSITE" id="PS51084">
    <property type="entry name" value="HIT_2"/>
    <property type="match status" value="1"/>
</dbReference>
<comment type="caution">
    <text evidence="3">The sequence shown here is derived from an EMBL/GenBank/DDBJ whole genome shotgun (WGS) entry which is preliminary data.</text>
</comment>
<evidence type="ECO:0000313" key="3">
    <source>
        <dbReference type="EMBL" id="TFB79767.1"/>
    </source>
</evidence>
<dbReference type="InterPro" id="IPR036265">
    <property type="entry name" value="HIT-like_sf"/>
</dbReference>
<evidence type="ECO:0000313" key="4">
    <source>
        <dbReference type="Proteomes" id="UP000298488"/>
    </source>
</evidence>
<accession>A0A4R8VD57</accession>
<dbReference type="Pfam" id="PF01230">
    <property type="entry name" value="HIT"/>
    <property type="match status" value="1"/>
</dbReference>
<dbReference type="SUPFAM" id="SSF54197">
    <property type="entry name" value="HIT-like"/>
    <property type="match status" value="1"/>
</dbReference>
<gene>
    <name evidence="3" type="ORF">E3N84_06760</name>
</gene>
<dbReference type="GO" id="GO:0009117">
    <property type="term" value="P:nucleotide metabolic process"/>
    <property type="evidence" value="ECO:0007669"/>
    <property type="project" value="TreeGrafter"/>
</dbReference>
<keyword evidence="4" id="KW-1185">Reference proteome</keyword>
<dbReference type="OrthoDB" id="9784774at2"/>
<evidence type="ECO:0000256" key="2">
    <source>
        <dbReference type="PIRSR" id="PIRSR601310-3"/>
    </source>
</evidence>
<dbReference type="EMBL" id="SOFI01000003">
    <property type="protein sequence ID" value="TFB79767.1"/>
    <property type="molecule type" value="Genomic_DNA"/>
</dbReference>
<evidence type="ECO:0000256" key="1">
    <source>
        <dbReference type="PIRSR" id="PIRSR601310-1"/>
    </source>
</evidence>
<dbReference type="Proteomes" id="UP000298488">
    <property type="component" value="Unassembled WGS sequence"/>
</dbReference>
<dbReference type="InterPro" id="IPR001310">
    <property type="entry name" value="Histidine_triad_HIT"/>
</dbReference>
<dbReference type="Gene3D" id="3.30.428.10">
    <property type="entry name" value="HIT-like"/>
    <property type="match status" value="1"/>
</dbReference>
<name>A0A4R8VD57_9MICO</name>
<reference evidence="3 4" key="1">
    <citation type="submission" date="2019-03" db="EMBL/GenBank/DDBJ databases">
        <title>Genomics of glacier-inhabiting Cryobacterium strains.</title>
        <authorList>
            <person name="Liu Q."/>
            <person name="Xin Y.-H."/>
        </authorList>
    </citation>
    <scope>NUCLEOTIDE SEQUENCE [LARGE SCALE GENOMIC DNA]</scope>
    <source>
        <strain evidence="3 4">CGMCC 1.10440</strain>
    </source>
</reference>
<protein>
    <submittedName>
        <fullName evidence="3">HIT family protein</fullName>
    </submittedName>
</protein>
<feature type="active site" description="Tele-AMP-histidine intermediate" evidence="1">
    <location>
        <position position="93"/>
    </location>
</feature>
<sequence length="143" mass="16349">MTTLFTKIIRGEEPARFVWKDDRCVAFLTIEPRQPGHVLVVPRLEVDRWLDAPDTLIAELMVVAHRIGSAQREEWDSDRAGLMIEGYMVPHLHIHVWPSWSPREFHPSGIDRSAEPADLDAAAIRLRARLRTNGYGEFVPADD</sequence>
<dbReference type="PRINTS" id="PR00332">
    <property type="entry name" value="HISTRIAD"/>
</dbReference>
<dbReference type="AlphaFoldDB" id="A0A4R8VD57"/>
<dbReference type="PANTHER" id="PTHR46648">
    <property type="entry name" value="HIT FAMILY PROTEIN 1"/>
    <property type="match status" value="1"/>
</dbReference>
<dbReference type="GO" id="GO:0003824">
    <property type="term" value="F:catalytic activity"/>
    <property type="evidence" value="ECO:0007669"/>
    <property type="project" value="InterPro"/>
</dbReference>
<feature type="short sequence motif" description="Histidine triad motif" evidence="2">
    <location>
        <begin position="91"/>
        <end position="95"/>
    </location>
</feature>
<proteinExistence type="predicted"/>